<organism evidence="1">
    <name type="scientific">marine metagenome</name>
    <dbReference type="NCBI Taxonomy" id="408172"/>
    <lineage>
        <taxon>unclassified sequences</taxon>
        <taxon>metagenomes</taxon>
        <taxon>ecological metagenomes</taxon>
    </lineage>
</organism>
<gene>
    <name evidence="1" type="ORF">METZ01_LOCUS360162</name>
</gene>
<sequence length="24" mass="2523">VVTSAYRNALGIQNGANIMRVGAF</sequence>
<proteinExistence type="predicted"/>
<evidence type="ECO:0000313" key="1">
    <source>
        <dbReference type="EMBL" id="SVD07308.1"/>
    </source>
</evidence>
<dbReference type="EMBL" id="UINC01127890">
    <property type="protein sequence ID" value="SVD07308.1"/>
    <property type="molecule type" value="Genomic_DNA"/>
</dbReference>
<dbReference type="AlphaFoldDB" id="A0A382SDS1"/>
<accession>A0A382SDS1</accession>
<name>A0A382SDS1_9ZZZZ</name>
<protein>
    <submittedName>
        <fullName evidence="1">Uncharacterized protein</fullName>
    </submittedName>
</protein>
<feature type="non-terminal residue" evidence="1">
    <location>
        <position position="24"/>
    </location>
</feature>
<feature type="non-terminal residue" evidence="1">
    <location>
        <position position="1"/>
    </location>
</feature>
<reference evidence="1" key="1">
    <citation type="submission" date="2018-05" db="EMBL/GenBank/DDBJ databases">
        <authorList>
            <person name="Lanie J.A."/>
            <person name="Ng W.-L."/>
            <person name="Kazmierczak K.M."/>
            <person name="Andrzejewski T.M."/>
            <person name="Davidsen T.M."/>
            <person name="Wayne K.J."/>
            <person name="Tettelin H."/>
            <person name="Glass J.I."/>
            <person name="Rusch D."/>
            <person name="Podicherti R."/>
            <person name="Tsui H.-C.T."/>
            <person name="Winkler M.E."/>
        </authorList>
    </citation>
    <scope>NUCLEOTIDE SEQUENCE</scope>
</reference>